<dbReference type="EMBL" id="JBHSQN010000013">
    <property type="protein sequence ID" value="MFC6013096.1"/>
    <property type="molecule type" value="Genomic_DNA"/>
</dbReference>
<gene>
    <name evidence="1" type="primary">cas7u</name>
    <name evidence="1" type="ORF">ACFP3H_18720</name>
</gene>
<comment type="caution">
    <text evidence="1">The sequence shown here is derived from an EMBL/GenBank/DDBJ whole genome shotgun (WGS) entry which is preliminary data.</text>
</comment>
<dbReference type="NCBIfam" id="TIGR02570">
    <property type="entry name" value="cas7_GSU0053"/>
    <property type="match status" value="1"/>
</dbReference>
<sequence length="378" mass="39785">MTELVAAGGSHAAVAPARYVDKRGEAIYAYETRFIDGGPQLTVVIDQKQSQLNRVEAAIQQAISEGHPLFGTVPRVEVTYQGEGGSFTDLDLPHRVFDGHIRAGTVDGQAVTATEAYRAARDASPANARALLEFAPTTLVFGGWDSTRRSRQGRYRSALVGEIVGVLSEQDRGVPESRRGGARVDPVGMSVQLSGEDLLSLVNDQKTELSPKLIEKVEKAAKARAAKGNSGSVLGLGGIPPTLESLGAVSCSRIIRTHVLSFAALRQLRFGSGADGDAACRALLAAYALAGLARSDSELSLRANCDLIEAAVPQVRLDARHGQFVELTALSIAAADAVFEEALATARRVADVNWSGQIFEVVGNPLVAGSAIADSGEE</sequence>
<dbReference type="Pfam" id="PF09617">
    <property type="entry name" value="Cas_GSU0053"/>
    <property type="match status" value="1"/>
</dbReference>
<dbReference type="Proteomes" id="UP001596223">
    <property type="component" value="Unassembled WGS sequence"/>
</dbReference>
<protein>
    <submittedName>
        <fullName evidence="1">Type I-U CRISPR-associated RAMP protein Csb1/Cas7u</fullName>
    </submittedName>
</protein>
<name>A0ABW1JVY3_9NOCA</name>
<reference evidence="2" key="1">
    <citation type="journal article" date="2019" name="Int. J. Syst. Evol. Microbiol.">
        <title>The Global Catalogue of Microorganisms (GCM) 10K type strain sequencing project: providing services to taxonomists for standard genome sequencing and annotation.</title>
        <authorList>
            <consortium name="The Broad Institute Genomics Platform"/>
            <consortium name="The Broad Institute Genome Sequencing Center for Infectious Disease"/>
            <person name="Wu L."/>
            <person name="Ma J."/>
        </authorList>
    </citation>
    <scope>NUCLEOTIDE SEQUENCE [LARGE SCALE GENOMIC DNA]</scope>
    <source>
        <strain evidence="2">CCUG 36956</strain>
    </source>
</reference>
<evidence type="ECO:0000313" key="1">
    <source>
        <dbReference type="EMBL" id="MFC6013096.1"/>
    </source>
</evidence>
<organism evidence="1 2">
    <name type="scientific">Nocardia lasii</name>
    <dbReference type="NCBI Taxonomy" id="1616107"/>
    <lineage>
        <taxon>Bacteria</taxon>
        <taxon>Bacillati</taxon>
        <taxon>Actinomycetota</taxon>
        <taxon>Actinomycetes</taxon>
        <taxon>Mycobacteriales</taxon>
        <taxon>Nocardiaceae</taxon>
        <taxon>Nocardia</taxon>
    </lineage>
</organism>
<dbReference type="InterPro" id="IPR013403">
    <property type="entry name" value="CRISPR-assoc_prot_Csb1/Cas7u"/>
</dbReference>
<accession>A0ABW1JVY3</accession>
<proteinExistence type="predicted"/>
<dbReference type="RefSeq" id="WP_378607794.1">
    <property type="nucleotide sequence ID" value="NZ_JBHSQN010000013.1"/>
</dbReference>
<evidence type="ECO:0000313" key="2">
    <source>
        <dbReference type="Proteomes" id="UP001596223"/>
    </source>
</evidence>
<keyword evidence="2" id="KW-1185">Reference proteome</keyword>